<dbReference type="PRINTS" id="PR00598">
    <property type="entry name" value="HTHMARR"/>
</dbReference>
<dbReference type="SUPFAM" id="SSF46785">
    <property type="entry name" value="Winged helix' DNA-binding domain"/>
    <property type="match status" value="1"/>
</dbReference>
<dbReference type="PANTHER" id="PTHR33164:SF99">
    <property type="entry name" value="MARR FAMILY REGULATORY PROTEIN"/>
    <property type="match status" value="1"/>
</dbReference>
<protein>
    <submittedName>
        <fullName evidence="2">MarR family winged helix-turn-helix transcriptional regulator</fullName>
    </submittedName>
</protein>
<feature type="domain" description="HTH marR-type" evidence="1">
    <location>
        <begin position="3"/>
        <end position="134"/>
    </location>
</feature>
<dbReference type="RefSeq" id="WP_283354491.1">
    <property type="nucleotide sequence ID" value="NZ_JAWLKA010000001.1"/>
</dbReference>
<dbReference type="EMBL" id="JAWLKA010000001">
    <property type="protein sequence ID" value="MDV6279316.1"/>
    <property type="molecule type" value="Genomic_DNA"/>
</dbReference>
<dbReference type="InterPro" id="IPR036390">
    <property type="entry name" value="WH_DNA-bd_sf"/>
</dbReference>
<dbReference type="InterPro" id="IPR039422">
    <property type="entry name" value="MarR/SlyA-like"/>
</dbReference>
<accession>A0ABU4C6Z6</accession>
<dbReference type="PANTHER" id="PTHR33164">
    <property type="entry name" value="TRANSCRIPTIONAL REGULATOR, MARR FAMILY"/>
    <property type="match status" value="1"/>
</dbReference>
<dbReference type="Proteomes" id="UP001185737">
    <property type="component" value="Unassembled WGS sequence"/>
</dbReference>
<reference evidence="2 3" key="1">
    <citation type="submission" date="2023-10" db="EMBL/GenBank/DDBJ databases">
        <title>Development of a sustainable strategy for remediation of hydrocarbon-contaminated territories based on the waste exchange concept.</title>
        <authorList>
            <person name="Krivoruchko A."/>
        </authorList>
    </citation>
    <scope>NUCLEOTIDE SEQUENCE [LARGE SCALE GENOMIC DNA]</scope>
    <source>
        <strain evidence="2 3">IEGM 60</strain>
    </source>
</reference>
<organism evidence="2 3">
    <name type="scientific">Rhodococcus jostii</name>
    <dbReference type="NCBI Taxonomy" id="132919"/>
    <lineage>
        <taxon>Bacteria</taxon>
        <taxon>Bacillati</taxon>
        <taxon>Actinomycetota</taxon>
        <taxon>Actinomycetes</taxon>
        <taxon>Mycobacteriales</taxon>
        <taxon>Nocardiaceae</taxon>
        <taxon>Rhodococcus</taxon>
    </lineage>
</organism>
<dbReference type="SMART" id="SM00347">
    <property type="entry name" value="HTH_MARR"/>
    <property type="match status" value="1"/>
</dbReference>
<dbReference type="Gene3D" id="1.10.10.10">
    <property type="entry name" value="Winged helix-like DNA-binding domain superfamily/Winged helix DNA-binding domain"/>
    <property type="match status" value="1"/>
</dbReference>
<proteinExistence type="predicted"/>
<evidence type="ECO:0000313" key="2">
    <source>
        <dbReference type="EMBL" id="MDV6279316.1"/>
    </source>
</evidence>
<comment type="caution">
    <text evidence="2">The sequence shown here is derived from an EMBL/GenBank/DDBJ whole genome shotgun (WGS) entry which is preliminary data.</text>
</comment>
<dbReference type="Pfam" id="PF12802">
    <property type="entry name" value="MarR_2"/>
    <property type="match status" value="1"/>
</dbReference>
<sequence length="172" mass="17893">MHGSRTANLLGAAALAVSDLVLTSVTRVSQVSPSGAAALVVLSATPDLSVTELGRRVGLTQSAAARMVESLEGKNLAQRKRGAGRERAVALTSEGQRAARAALGARGDGLASLLAALDDEEREALAGVLDKLLARIYQDVRDSELLCRLCDRRACTTDAVCPVGNAERATEK</sequence>
<dbReference type="InterPro" id="IPR000835">
    <property type="entry name" value="HTH_MarR-typ"/>
</dbReference>
<dbReference type="InterPro" id="IPR036388">
    <property type="entry name" value="WH-like_DNA-bd_sf"/>
</dbReference>
<keyword evidence="3" id="KW-1185">Reference proteome</keyword>
<evidence type="ECO:0000259" key="1">
    <source>
        <dbReference type="PROSITE" id="PS50995"/>
    </source>
</evidence>
<name>A0ABU4C6Z6_RHOJO</name>
<evidence type="ECO:0000313" key="3">
    <source>
        <dbReference type="Proteomes" id="UP001185737"/>
    </source>
</evidence>
<gene>
    <name evidence="2" type="ORF">R3Q59_02195</name>
</gene>
<dbReference type="PROSITE" id="PS50995">
    <property type="entry name" value="HTH_MARR_2"/>
    <property type="match status" value="1"/>
</dbReference>